<dbReference type="EMBL" id="PJEO01000003">
    <property type="protein sequence ID" value="PKQ46975.1"/>
    <property type="molecule type" value="Genomic_DNA"/>
</dbReference>
<keyword evidence="1" id="KW-0812">Transmembrane</keyword>
<sequence>MASGFFALLDDISALMDDVVVMSKITTKKTAGILGDDLAVNAEKATGFIASREIPVLWAITKGSFLNKLIILPVAFLLSAFLPPAVTVLLVLGGIYLAFEGFEKVYEFFVPHKHSDNVVILSDPTEAEVLKIEKDKIKSAILTDFILSVEIVIIALGTVIGKDLLFQILVVSIVAIIATVGVYGIVALIIRMDDLGFRLIKRSGDKKGISKTVGMFLVNALPWVIKSLSVIGTIALILVAGGIFVHNIEFLHHFLDVLPSILQEFIVGLLVGFAAFLVVKLFKGIFKKDKH</sequence>
<feature type="transmembrane region" description="Helical" evidence="1">
    <location>
        <begin position="166"/>
        <end position="191"/>
    </location>
</feature>
<feature type="transmembrane region" description="Helical" evidence="1">
    <location>
        <begin position="70"/>
        <end position="99"/>
    </location>
</feature>
<protein>
    <submittedName>
        <fullName evidence="2">DUF808 domain-containing protein</fullName>
    </submittedName>
</protein>
<name>A0A2N3HPU6_9FLAO</name>
<accession>A0A2N3HPU6</accession>
<evidence type="ECO:0000256" key="1">
    <source>
        <dbReference type="SAM" id="Phobius"/>
    </source>
</evidence>
<reference evidence="2 3" key="1">
    <citation type="submission" date="2017-12" db="EMBL/GenBank/DDBJ databases">
        <title>Confluentibacter flavum sp. nov., isolated from the saline lake.</title>
        <authorList>
            <person name="Yu L."/>
        </authorList>
    </citation>
    <scope>NUCLEOTIDE SEQUENCE [LARGE SCALE GENOMIC DNA]</scope>
    <source>
        <strain evidence="2 3">3B</strain>
    </source>
</reference>
<keyword evidence="1" id="KW-1133">Transmembrane helix</keyword>
<keyword evidence="1" id="KW-0472">Membrane</keyword>
<feature type="transmembrane region" description="Helical" evidence="1">
    <location>
        <begin position="265"/>
        <end position="282"/>
    </location>
</feature>
<dbReference type="PANTHER" id="PTHR30503">
    <property type="entry name" value="INNER MEMBRANE PROTEIN YEDI"/>
    <property type="match status" value="1"/>
</dbReference>
<evidence type="ECO:0000313" key="3">
    <source>
        <dbReference type="Proteomes" id="UP000233435"/>
    </source>
</evidence>
<dbReference type="Proteomes" id="UP000233435">
    <property type="component" value="Unassembled WGS sequence"/>
</dbReference>
<dbReference type="PANTHER" id="PTHR30503:SF3">
    <property type="entry name" value="INNER MEMBRANE PROTEIN YEDI"/>
    <property type="match status" value="1"/>
</dbReference>
<dbReference type="Pfam" id="PF05661">
    <property type="entry name" value="DUF808"/>
    <property type="match status" value="1"/>
</dbReference>
<feature type="transmembrane region" description="Helical" evidence="1">
    <location>
        <begin position="141"/>
        <end position="160"/>
    </location>
</feature>
<feature type="transmembrane region" description="Helical" evidence="1">
    <location>
        <begin position="212"/>
        <end position="245"/>
    </location>
</feature>
<keyword evidence="3" id="KW-1185">Reference proteome</keyword>
<dbReference type="GO" id="GO:0005886">
    <property type="term" value="C:plasma membrane"/>
    <property type="evidence" value="ECO:0007669"/>
    <property type="project" value="TreeGrafter"/>
</dbReference>
<dbReference type="AlphaFoldDB" id="A0A2N3HPU6"/>
<gene>
    <name evidence="2" type="ORF">CSW08_00440</name>
</gene>
<dbReference type="InterPro" id="IPR008526">
    <property type="entry name" value="YedI"/>
</dbReference>
<evidence type="ECO:0000313" key="2">
    <source>
        <dbReference type="EMBL" id="PKQ46975.1"/>
    </source>
</evidence>
<comment type="caution">
    <text evidence="2">The sequence shown here is derived from an EMBL/GenBank/DDBJ whole genome shotgun (WGS) entry which is preliminary data.</text>
</comment>
<dbReference type="RefSeq" id="WP_106657940.1">
    <property type="nucleotide sequence ID" value="NZ_PJEO01000003.1"/>
</dbReference>
<dbReference type="PIRSF" id="PIRSF016660">
    <property type="entry name" value="YedI"/>
    <property type="match status" value="1"/>
</dbReference>
<dbReference type="OrthoDB" id="9814178at2"/>
<organism evidence="2 3">
    <name type="scientific">Confluentibacter flavum</name>
    <dbReference type="NCBI Taxonomy" id="1909700"/>
    <lineage>
        <taxon>Bacteria</taxon>
        <taxon>Pseudomonadati</taxon>
        <taxon>Bacteroidota</taxon>
        <taxon>Flavobacteriia</taxon>
        <taxon>Flavobacteriales</taxon>
        <taxon>Flavobacteriaceae</taxon>
        <taxon>Confluentibacter</taxon>
    </lineage>
</organism>
<proteinExistence type="predicted"/>